<comment type="caution">
    <text evidence="3">The sequence shown here is derived from an EMBL/GenBank/DDBJ whole genome shotgun (WGS) entry which is preliminary data.</text>
</comment>
<evidence type="ECO:0000313" key="4">
    <source>
        <dbReference type="Proteomes" id="UP000237144"/>
    </source>
</evidence>
<evidence type="ECO:0000256" key="2">
    <source>
        <dbReference type="SAM" id="Phobius"/>
    </source>
</evidence>
<feature type="compositionally biased region" description="Basic residues" evidence="1">
    <location>
        <begin position="120"/>
        <end position="135"/>
    </location>
</feature>
<protein>
    <submittedName>
        <fullName evidence="3">Uncharacterized protein</fullName>
    </submittedName>
</protein>
<name>A0A2S5BDF5_9BASI</name>
<evidence type="ECO:0000256" key="1">
    <source>
        <dbReference type="SAM" id="MobiDB-lite"/>
    </source>
</evidence>
<feature type="transmembrane region" description="Helical" evidence="2">
    <location>
        <begin position="78"/>
        <end position="97"/>
    </location>
</feature>
<sequence>MADSRSRKELKAELAGIRAAESRASTWLVRVSLFLLVLGWAYSEYLARSQPAATQRTSRHSNKGSAEAAGAAYDPKPVLLGAGAVLGAVRIALRFYFTRASKAIEEALLEMQPEGSAAAGKKRRSDPAKAKKRRS</sequence>
<feature type="region of interest" description="Disordered" evidence="1">
    <location>
        <begin position="113"/>
        <end position="135"/>
    </location>
</feature>
<proteinExistence type="predicted"/>
<dbReference type="EMBL" id="PJQD01000021">
    <property type="protein sequence ID" value="POY74799.1"/>
    <property type="molecule type" value="Genomic_DNA"/>
</dbReference>
<dbReference type="OrthoDB" id="2530263at2759"/>
<keyword evidence="2" id="KW-1133">Transmembrane helix</keyword>
<keyword evidence="2" id="KW-0812">Transmembrane</keyword>
<gene>
    <name evidence="3" type="ORF">BMF94_2072</name>
</gene>
<keyword evidence="2" id="KW-0472">Membrane</keyword>
<organism evidence="3 4">
    <name type="scientific">Rhodotorula taiwanensis</name>
    <dbReference type="NCBI Taxonomy" id="741276"/>
    <lineage>
        <taxon>Eukaryota</taxon>
        <taxon>Fungi</taxon>
        <taxon>Dikarya</taxon>
        <taxon>Basidiomycota</taxon>
        <taxon>Pucciniomycotina</taxon>
        <taxon>Microbotryomycetes</taxon>
        <taxon>Sporidiobolales</taxon>
        <taxon>Sporidiobolaceae</taxon>
        <taxon>Rhodotorula</taxon>
    </lineage>
</organism>
<feature type="region of interest" description="Disordered" evidence="1">
    <location>
        <begin position="50"/>
        <end position="70"/>
    </location>
</feature>
<accession>A0A2S5BDF5</accession>
<dbReference type="Proteomes" id="UP000237144">
    <property type="component" value="Unassembled WGS sequence"/>
</dbReference>
<keyword evidence="4" id="KW-1185">Reference proteome</keyword>
<evidence type="ECO:0000313" key="3">
    <source>
        <dbReference type="EMBL" id="POY74799.1"/>
    </source>
</evidence>
<dbReference type="AlphaFoldDB" id="A0A2S5BDF5"/>
<reference evidence="3 4" key="1">
    <citation type="journal article" date="2018" name="Front. Microbiol.">
        <title>Prospects for Fungal Bioremediation of Acidic Radioactive Waste Sites: Characterization and Genome Sequence of Rhodotorula taiwanensis MD1149.</title>
        <authorList>
            <person name="Tkavc R."/>
            <person name="Matrosova V.Y."/>
            <person name="Grichenko O.E."/>
            <person name="Gostincar C."/>
            <person name="Volpe R.P."/>
            <person name="Klimenkova P."/>
            <person name="Gaidamakova E.K."/>
            <person name="Zhou C.E."/>
            <person name="Stewart B.J."/>
            <person name="Lyman M.G."/>
            <person name="Malfatti S.A."/>
            <person name="Rubinfeld B."/>
            <person name="Courtot M."/>
            <person name="Singh J."/>
            <person name="Dalgard C.L."/>
            <person name="Hamilton T."/>
            <person name="Frey K.G."/>
            <person name="Gunde-Cimerman N."/>
            <person name="Dugan L."/>
            <person name="Daly M.J."/>
        </authorList>
    </citation>
    <scope>NUCLEOTIDE SEQUENCE [LARGE SCALE GENOMIC DNA]</scope>
    <source>
        <strain evidence="3 4">MD1149</strain>
    </source>
</reference>
<feature type="transmembrane region" description="Helical" evidence="2">
    <location>
        <begin position="27"/>
        <end position="43"/>
    </location>
</feature>